<dbReference type="InterPro" id="IPR044861">
    <property type="entry name" value="IPNS-like_FE2OG_OXY"/>
</dbReference>
<reference evidence="7 8" key="1">
    <citation type="journal article" date="2017" name="Nature">
        <title>The Apostasia genome and the evolution of orchids.</title>
        <authorList>
            <person name="Zhang G.Q."/>
            <person name="Liu K.W."/>
            <person name="Li Z."/>
            <person name="Lohaus R."/>
            <person name="Hsiao Y.Y."/>
            <person name="Niu S.C."/>
            <person name="Wang J.Y."/>
            <person name="Lin Y.C."/>
            <person name="Xu Q."/>
            <person name="Chen L.J."/>
            <person name="Yoshida K."/>
            <person name="Fujiwara S."/>
            <person name="Wang Z.W."/>
            <person name="Zhang Y.Q."/>
            <person name="Mitsuda N."/>
            <person name="Wang M."/>
            <person name="Liu G.H."/>
            <person name="Pecoraro L."/>
            <person name="Huang H.X."/>
            <person name="Xiao X.J."/>
            <person name="Lin M."/>
            <person name="Wu X.Y."/>
            <person name="Wu W.L."/>
            <person name="Chen Y.Y."/>
            <person name="Chang S.B."/>
            <person name="Sakamoto S."/>
            <person name="Ohme-Takagi M."/>
            <person name="Yagi M."/>
            <person name="Zeng S.J."/>
            <person name="Shen C.Y."/>
            <person name="Yeh C.M."/>
            <person name="Luo Y.B."/>
            <person name="Tsai W.C."/>
            <person name="Van de Peer Y."/>
            <person name="Liu Z.J."/>
        </authorList>
    </citation>
    <scope>NUCLEOTIDE SEQUENCE [LARGE SCALE GENOMIC DNA]</scope>
    <source>
        <strain evidence="8">cv. Shenzhen</strain>
        <tissue evidence="7">Stem</tissue>
    </source>
</reference>
<keyword evidence="7" id="KW-0223">Dioxygenase</keyword>
<gene>
    <name evidence="7" type="primary">GA3OX1</name>
    <name evidence="7" type="ORF">AXF42_Ash007281</name>
</gene>
<dbReference type="InterPro" id="IPR027443">
    <property type="entry name" value="IPNS-like_sf"/>
</dbReference>
<accession>A0A2I0B9R4</accession>
<evidence type="ECO:0000256" key="1">
    <source>
        <dbReference type="ARBA" id="ARBA00001961"/>
    </source>
</evidence>
<comment type="cofactor">
    <cofactor evidence="1">
        <name>L-ascorbate</name>
        <dbReference type="ChEBI" id="CHEBI:38290"/>
    </cofactor>
</comment>
<feature type="domain" description="Fe2OG dioxygenase" evidence="6">
    <location>
        <begin position="191"/>
        <end position="298"/>
    </location>
</feature>
<dbReference type="OrthoDB" id="288590at2759"/>
<evidence type="ECO:0000313" key="7">
    <source>
        <dbReference type="EMBL" id="PKA64536.1"/>
    </source>
</evidence>
<proteinExistence type="inferred from homology"/>
<dbReference type="InterPro" id="IPR050231">
    <property type="entry name" value="Iron_ascorbate_oxido_reductase"/>
</dbReference>
<sequence length="355" mass="38643">MPSLSHDHYFDLSSALHVPDSHTWPTSSLHDHPTATGEADAIPIIDISGPNAASLIAACRSCGVFYATGHGVPARLLHDVELQVRRLFSLPLHRKLLAAPCSGSVSGYGRPPLSSFFPKLMWSEGFTLSGDPLPVASKLWPHDYSRFCELIEEYYKEMKKLAERLIKLMLLSLGLDEDEMDRVGPVKELLRATDVLQLNSYPACPDPERAMGMAAHTDSALLTILHQSDGTDGLQVLRDGEGSGPAHWAGVPPLPGALVIIVGDLFQILSNGRFQSSRHRAAVSRADHRVSIAYFIGPPEDVKIGPVGSLVDQGRGPEYRPVTWPEYLGIRAHLFDSALASVTLCGMTEDAEKND</sequence>
<evidence type="ECO:0000256" key="3">
    <source>
        <dbReference type="ARBA" id="ARBA00023002"/>
    </source>
</evidence>
<dbReference type="STRING" id="1088818.A0A2I0B9R4"/>
<dbReference type="AlphaFoldDB" id="A0A2I0B9R4"/>
<evidence type="ECO:0000259" key="6">
    <source>
        <dbReference type="PROSITE" id="PS51471"/>
    </source>
</evidence>
<evidence type="ECO:0000313" key="8">
    <source>
        <dbReference type="Proteomes" id="UP000236161"/>
    </source>
</evidence>
<dbReference type="EMBL" id="KZ451903">
    <property type="protein sequence ID" value="PKA64536.1"/>
    <property type="molecule type" value="Genomic_DNA"/>
</dbReference>
<keyword evidence="4 5" id="KW-0408">Iron</keyword>
<dbReference type="Proteomes" id="UP000236161">
    <property type="component" value="Unassembled WGS sequence"/>
</dbReference>
<organism evidence="7 8">
    <name type="scientific">Apostasia shenzhenica</name>
    <dbReference type="NCBI Taxonomy" id="1088818"/>
    <lineage>
        <taxon>Eukaryota</taxon>
        <taxon>Viridiplantae</taxon>
        <taxon>Streptophyta</taxon>
        <taxon>Embryophyta</taxon>
        <taxon>Tracheophyta</taxon>
        <taxon>Spermatophyta</taxon>
        <taxon>Magnoliopsida</taxon>
        <taxon>Liliopsida</taxon>
        <taxon>Asparagales</taxon>
        <taxon>Orchidaceae</taxon>
        <taxon>Apostasioideae</taxon>
        <taxon>Apostasia</taxon>
    </lineage>
</organism>
<dbReference type="SUPFAM" id="SSF51197">
    <property type="entry name" value="Clavaminate synthase-like"/>
    <property type="match status" value="1"/>
</dbReference>
<evidence type="ECO:0000256" key="4">
    <source>
        <dbReference type="ARBA" id="ARBA00023004"/>
    </source>
</evidence>
<name>A0A2I0B9R4_9ASPA</name>
<keyword evidence="8" id="KW-1185">Reference proteome</keyword>
<dbReference type="Gene3D" id="2.60.120.330">
    <property type="entry name" value="B-lactam Antibiotic, Isopenicillin N Synthase, Chain"/>
    <property type="match status" value="1"/>
</dbReference>
<dbReference type="PROSITE" id="PS51471">
    <property type="entry name" value="FE2OG_OXY"/>
    <property type="match status" value="1"/>
</dbReference>
<dbReference type="PANTHER" id="PTHR47990">
    <property type="entry name" value="2-OXOGLUTARATE (2OG) AND FE(II)-DEPENDENT OXYGENASE SUPERFAMILY PROTEIN-RELATED"/>
    <property type="match status" value="1"/>
</dbReference>
<dbReference type="InterPro" id="IPR005123">
    <property type="entry name" value="Oxoglu/Fe-dep_dioxygenase_dom"/>
</dbReference>
<dbReference type="GO" id="GO:0016707">
    <property type="term" value="F:gibberellin 3-beta-dioxygenase activity"/>
    <property type="evidence" value="ECO:0007669"/>
    <property type="project" value="UniProtKB-EC"/>
</dbReference>
<dbReference type="EC" id="1.14.11.15" evidence="7"/>
<keyword evidence="2 5" id="KW-0479">Metal-binding</keyword>
<dbReference type="GO" id="GO:0046872">
    <property type="term" value="F:metal ion binding"/>
    <property type="evidence" value="ECO:0007669"/>
    <property type="project" value="UniProtKB-KW"/>
</dbReference>
<dbReference type="Pfam" id="PF14226">
    <property type="entry name" value="DIOX_N"/>
    <property type="match status" value="1"/>
</dbReference>
<evidence type="ECO:0000256" key="5">
    <source>
        <dbReference type="RuleBase" id="RU003682"/>
    </source>
</evidence>
<keyword evidence="3 5" id="KW-0560">Oxidoreductase</keyword>
<protein>
    <submittedName>
        <fullName evidence="7">Gibberellin 3-beta-dioxygenase 1</fullName>
        <ecNumber evidence="7">1.14.11.15</ecNumber>
    </submittedName>
</protein>
<dbReference type="Pfam" id="PF03171">
    <property type="entry name" value="2OG-FeII_Oxy"/>
    <property type="match status" value="1"/>
</dbReference>
<dbReference type="InterPro" id="IPR026992">
    <property type="entry name" value="DIOX_N"/>
</dbReference>
<evidence type="ECO:0000256" key="2">
    <source>
        <dbReference type="ARBA" id="ARBA00022723"/>
    </source>
</evidence>
<comment type="similarity">
    <text evidence="5">Belongs to the iron/ascorbate-dependent oxidoreductase family.</text>
</comment>